<dbReference type="Pfam" id="PF21960">
    <property type="entry name" value="RCF1-5-like_lid"/>
    <property type="match status" value="1"/>
</dbReference>
<dbReference type="SUPFAM" id="SSF52540">
    <property type="entry name" value="P-loop containing nucleoside triphosphate hydrolases"/>
    <property type="match status" value="1"/>
</dbReference>
<dbReference type="FunFam" id="1.10.8.60:FF:000030">
    <property type="entry name" value="replication factor C subunit 3"/>
    <property type="match status" value="1"/>
</dbReference>
<dbReference type="PRINTS" id="PR00111">
    <property type="entry name" value="ABHYDROLASE"/>
</dbReference>
<accession>A0AAP0MYI7</accession>
<dbReference type="InterPro" id="IPR025662">
    <property type="entry name" value="Sigma_54_int_dom_ATP-bd_1"/>
</dbReference>
<dbReference type="PANTHER" id="PTHR46438">
    <property type="entry name" value="ALPHA/BETA-HYDROLASES SUPERFAMILY PROTEIN"/>
    <property type="match status" value="1"/>
</dbReference>
<dbReference type="PROSITE" id="PS00675">
    <property type="entry name" value="SIGMA54_INTERACT_1"/>
    <property type="match status" value="1"/>
</dbReference>
<evidence type="ECO:0000256" key="1">
    <source>
        <dbReference type="SAM" id="MobiDB-lite"/>
    </source>
</evidence>
<comment type="caution">
    <text evidence="3">The sequence shown here is derived from an EMBL/GenBank/DDBJ whole genome shotgun (WGS) entry which is preliminary data.</text>
</comment>
<feature type="compositionally biased region" description="Polar residues" evidence="1">
    <location>
        <begin position="536"/>
        <end position="553"/>
    </location>
</feature>
<dbReference type="GO" id="GO:0003677">
    <property type="term" value="F:DNA binding"/>
    <property type="evidence" value="ECO:0007669"/>
    <property type="project" value="InterPro"/>
</dbReference>
<dbReference type="FunFam" id="3.40.50.300:FF:001503">
    <property type="entry name" value="Replication factor C subunit 3"/>
    <property type="match status" value="1"/>
</dbReference>
<feature type="compositionally biased region" description="Low complexity" evidence="1">
    <location>
        <begin position="759"/>
        <end position="774"/>
    </location>
</feature>
<keyword evidence="4" id="KW-1185">Reference proteome</keyword>
<name>A0AAP0MYI7_9ROSI</name>
<dbReference type="InterPro" id="IPR029058">
    <property type="entry name" value="AB_hydrolase_fold"/>
</dbReference>
<dbReference type="Gene3D" id="1.10.8.60">
    <property type="match status" value="1"/>
</dbReference>
<evidence type="ECO:0000313" key="4">
    <source>
        <dbReference type="Proteomes" id="UP001428341"/>
    </source>
</evidence>
<dbReference type="Proteomes" id="UP001428341">
    <property type="component" value="Unassembled WGS sequence"/>
</dbReference>
<dbReference type="InterPro" id="IPR008921">
    <property type="entry name" value="DNA_pol3_clamp-load_cplx_C"/>
</dbReference>
<dbReference type="PANTHER" id="PTHR46438:SF2">
    <property type="entry name" value="ALPHA_BETA-HYDROLASES SUPERFAMILY PROTEIN"/>
    <property type="match status" value="1"/>
</dbReference>
<dbReference type="InterPro" id="IPR027417">
    <property type="entry name" value="P-loop_NTPase"/>
</dbReference>
<dbReference type="SUPFAM" id="SSF53474">
    <property type="entry name" value="alpha/beta-Hydrolases"/>
    <property type="match status" value="1"/>
</dbReference>
<gene>
    <name evidence="3" type="ORF">WN944_021049</name>
</gene>
<dbReference type="SUPFAM" id="SSF48019">
    <property type="entry name" value="post-AAA+ oligomerization domain-like"/>
    <property type="match status" value="1"/>
</dbReference>
<dbReference type="Gene3D" id="3.40.50.1820">
    <property type="entry name" value="alpha/beta hydrolase"/>
    <property type="match status" value="1"/>
</dbReference>
<proteinExistence type="predicted"/>
<dbReference type="EMBL" id="JBCGBO010000001">
    <property type="protein sequence ID" value="KAK9228101.1"/>
    <property type="molecule type" value="Genomic_DNA"/>
</dbReference>
<feature type="compositionally biased region" description="Polar residues" evidence="1">
    <location>
        <begin position="433"/>
        <end position="453"/>
    </location>
</feature>
<reference evidence="3 4" key="1">
    <citation type="submission" date="2024-05" db="EMBL/GenBank/DDBJ databases">
        <title>Haplotype-resolved chromosome-level genome assembly of Huyou (Citrus changshanensis).</title>
        <authorList>
            <person name="Miao C."/>
            <person name="Chen W."/>
            <person name="Wu Y."/>
            <person name="Wang L."/>
            <person name="Zhao S."/>
            <person name="Grierson D."/>
            <person name="Xu C."/>
            <person name="Chen K."/>
        </authorList>
    </citation>
    <scope>NUCLEOTIDE SEQUENCE [LARGE SCALE GENOMIC DNA]</scope>
    <source>
        <strain evidence="3">01-14</strain>
        <tissue evidence="3">Leaf</tissue>
    </source>
</reference>
<sequence>MSCSFAASPLARREFLNPVCGSSRFISPGRIYQPRSKCEISRRTFVFRGIVASGASVIGSSLVTEPSPGMERLPFKPEGYNFWTWRGHKIHYVVQGEGSPVVLIHGFGASAFHWRYNIPELAKRYKVYAVDLLGFGWSEKAIIEYDAMVWKDQIVDFLKEIVKEPAVLVGNSLGGFAALVAAVGLPDQVTGVALLNSAGQFGDARKESNQSEESTLQKVFLKPLKEIFQRIVLGFLFWQAKQPARIVSVLKSVYINSSNVDDYLVESITRPAADPNAAEVYYRLMTRFMLNQSKYTLDSVLSKLSCPLLLLWGDLDPWVGSAKATRIKEFYPNTTLVNFQAGHCPHDEVPELVNKALMDWLSTVKPQASLQPCRRFKIPSSENQSDRTANRQNNKRHNNILDDELRDNGENNMPKSLFCSPVRLPKVMESSSRYSRASTLHSHSSAPMKQNKSGYEPSDTETDWQESPWHDHNAKNGGDLADDSNLPRNISTSLSTSSVRHALKIDKDDRFGSPPKFSSPARRQSSKSPYKPRTYYSVSNLSSMPRNNVSPSSKSERRRHLSPYKPAVGNTLDDVHETPIRLSEKPNYNRRAMTAPKLRPVLRDKEQENNHAIVGQKERITSASSLPRNPIRRQREVVSKFEAPTIGELNEMVASAKMFQGPITTTNAALRFESTDSIGDIFFSRDGFAKNGGVQADVHPRPVIFPQRNSSSHHESRSNSGLGIDQTPQRPSLPIPPITPANLVVSRQSSNGKFSSEGSKTSYASVKSSTSSTKFANNRRKTGQADAWFSCMKKGSCRKSKSSPEKRAFDETSFIQKAVVIEKLRPFWADKHQPSSLNGFICHRHEAQFLKELVVDGNCPHILIKGQSGSGKRALAMALLHEIYGDACWNISHDLRYFPVQEKWPMQVLVPVASSAHHVELNVNLQANAKYALMGLVKEIRDNLAITPEVSNASCKTDHKVIVIYEVDKAAEHIQYLIKWIMDGYTDSCKLILCCEDDVDILESVKNHCKVIKVDPPVTHEIMEVLIQIARKEDFDLSMTFAAKIATKAKQNLRKAIMALEACKALNYPFADDQPIPLGWEEVLIELAAEILADPSPKRLVMVRGKIQKLLAEFVHPKLILLKLVEQFLKSVEASLKREIYYWHAYYDKRLPAGTSALLKLEEFVAKFMSIYRDSCVNRQFV</sequence>
<feature type="domain" description="AB hydrolase-1" evidence="2">
    <location>
        <begin position="101"/>
        <end position="355"/>
    </location>
</feature>
<dbReference type="Gene3D" id="3.40.50.300">
    <property type="entry name" value="P-loop containing nucleotide triphosphate hydrolases"/>
    <property type="match status" value="1"/>
</dbReference>
<evidence type="ECO:0000259" key="2">
    <source>
        <dbReference type="Pfam" id="PF12697"/>
    </source>
</evidence>
<organism evidence="3 4">
    <name type="scientific">Citrus x changshan-huyou</name>
    <dbReference type="NCBI Taxonomy" id="2935761"/>
    <lineage>
        <taxon>Eukaryota</taxon>
        <taxon>Viridiplantae</taxon>
        <taxon>Streptophyta</taxon>
        <taxon>Embryophyta</taxon>
        <taxon>Tracheophyta</taxon>
        <taxon>Spermatophyta</taxon>
        <taxon>Magnoliopsida</taxon>
        <taxon>eudicotyledons</taxon>
        <taxon>Gunneridae</taxon>
        <taxon>Pentapetalae</taxon>
        <taxon>rosids</taxon>
        <taxon>malvids</taxon>
        <taxon>Sapindales</taxon>
        <taxon>Rutaceae</taxon>
        <taxon>Aurantioideae</taxon>
        <taxon>Citrus</taxon>
    </lineage>
</organism>
<dbReference type="Pfam" id="PF12697">
    <property type="entry name" value="Abhydrolase_6"/>
    <property type="match status" value="1"/>
</dbReference>
<evidence type="ECO:0000313" key="3">
    <source>
        <dbReference type="EMBL" id="KAK9228101.1"/>
    </source>
</evidence>
<dbReference type="FunFam" id="3.40.50.1820:FF:000150">
    <property type="entry name" value="Alpha/beta fold hydrolase"/>
    <property type="match status" value="1"/>
</dbReference>
<dbReference type="GO" id="GO:0006260">
    <property type="term" value="P:DNA replication"/>
    <property type="evidence" value="ECO:0007669"/>
    <property type="project" value="InterPro"/>
</dbReference>
<feature type="compositionally biased region" description="Polar residues" evidence="1">
    <location>
        <begin position="745"/>
        <end position="758"/>
    </location>
</feature>
<protein>
    <recommendedName>
        <fullName evidence="2">AB hydrolase-1 domain-containing protein</fullName>
    </recommendedName>
</protein>
<dbReference type="GO" id="GO:0009507">
    <property type="term" value="C:chloroplast"/>
    <property type="evidence" value="ECO:0007669"/>
    <property type="project" value="TreeGrafter"/>
</dbReference>
<feature type="region of interest" description="Disordered" evidence="1">
    <location>
        <begin position="433"/>
        <end position="493"/>
    </location>
</feature>
<feature type="region of interest" description="Disordered" evidence="1">
    <location>
        <begin position="693"/>
        <end position="779"/>
    </location>
</feature>
<feature type="region of interest" description="Disordered" evidence="1">
    <location>
        <begin position="373"/>
        <end position="418"/>
    </location>
</feature>
<feature type="region of interest" description="Disordered" evidence="1">
    <location>
        <begin position="505"/>
        <end position="572"/>
    </location>
</feature>
<dbReference type="Gene3D" id="1.20.272.10">
    <property type="match status" value="1"/>
</dbReference>
<dbReference type="AlphaFoldDB" id="A0AAP0MYI7"/>
<dbReference type="Pfam" id="PF22534">
    <property type="entry name" value="RFC_C"/>
    <property type="match status" value="1"/>
</dbReference>
<dbReference type="InterPro" id="IPR000073">
    <property type="entry name" value="AB_hydrolase_1"/>
</dbReference>